<dbReference type="InterPro" id="IPR012338">
    <property type="entry name" value="Beta-lactam/transpept-like"/>
</dbReference>
<name>A0A923L335_9BACI</name>
<keyword evidence="8" id="KW-0808">Transferase</keyword>
<dbReference type="Gene3D" id="3.40.710.10">
    <property type="entry name" value="DD-peptidase/beta-lactamase superfamily"/>
    <property type="match status" value="1"/>
</dbReference>
<dbReference type="Pfam" id="PF00905">
    <property type="entry name" value="Transpeptidase"/>
    <property type="match status" value="1"/>
</dbReference>
<dbReference type="GO" id="GO:0006508">
    <property type="term" value="P:proteolysis"/>
    <property type="evidence" value="ECO:0007669"/>
    <property type="project" value="UniProtKB-KW"/>
</dbReference>
<dbReference type="PANTHER" id="PTHR32282">
    <property type="entry name" value="BINDING PROTEIN TRANSPEPTIDASE, PUTATIVE-RELATED"/>
    <property type="match status" value="1"/>
</dbReference>
<dbReference type="RefSeq" id="WP_186868295.1">
    <property type="nucleotide sequence ID" value="NZ_JACOOL010000001.1"/>
</dbReference>
<keyword evidence="7" id="KW-0328">Glycosyltransferase</keyword>
<accession>A0A923L335</accession>
<evidence type="ECO:0000256" key="3">
    <source>
        <dbReference type="ARBA" id="ARBA00007739"/>
    </source>
</evidence>
<keyword evidence="11" id="KW-0573">Peptidoglycan synthesis</keyword>
<keyword evidence="17" id="KW-0812">Transmembrane</keyword>
<evidence type="ECO:0000256" key="2">
    <source>
        <dbReference type="ARBA" id="ARBA00007090"/>
    </source>
</evidence>
<proteinExistence type="inferred from homology"/>
<evidence type="ECO:0000256" key="12">
    <source>
        <dbReference type="ARBA" id="ARBA00023136"/>
    </source>
</evidence>
<evidence type="ECO:0000259" key="18">
    <source>
        <dbReference type="Pfam" id="PF00905"/>
    </source>
</evidence>
<keyword evidence="6" id="KW-0645">Protease</keyword>
<dbReference type="EMBL" id="JACOOL010000001">
    <property type="protein sequence ID" value="MBC5635598.1"/>
    <property type="molecule type" value="Genomic_DNA"/>
</dbReference>
<feature type="domain" description="Glycosyl transferase family 51" evidence="19">
    <location>
        <begin position="57"/>
        <end position="233"/>
    </location>
</feature>
<keyword evidence="10" id="KW-0133">Cell shape</keyword>
<evidence type="ECO:0000256" key="14">
    <source>
        <dbReference type="ARBA" id="ARBA00023316"/>
    </source>
</evidence>
<dbReference type="InterPro" id="IPR001460">
    <property type="entry name" value="PCN-bd_Tpept"/>
</dbReference>
<dbReference type="Pfam" id="PF00912">
    <property type="entry name" value="Transgly"/>
    <property type="match status" value="1"/>
</dbReference>
<comment type="similarity">
    <text evidence="3">In the N-terminal section; belongs to the glycosyltransferase 51 family.</text>
</comment>
<comment type="subcellular location">
    <subcellularLocation>
        <location evidence="1">Cell membrane</location>
    </subcellularLocation>
</comment>
<dbReference type="InterPro" id="IPR001264">
    <property type="entry name" value="Glyco_trans_51"/>
</dbReference>
<organism evidence="20 21">
    <name type="scientific">Ornithinibacillus hominis</name>
    <dbReference type="NCBI Taxonomy" id="2763055"/>
    <lineage>
        <taxon>Bacteria</taxon>
        <taxon>Bacillati</taxon>
        <taxon>Bacillota</taxon>
        <taxon>Bacilli</taxon>
        <taxon>Bacillales</taxon>
        <taxon>Bacillaceae</taxon>
        <taxon>Ornithinibacillus</taxon>
    </lineage>
</organism>
<reference evidence="20" key="1">
    <citation type="submission" date="2020-08" db="EMBL/GenBank/DDBJ databases">
        <title>Genome public.</title>
        <authorList>
            <person name="Liu C."/>
            <person name="Sun Q."/>
        </authorList>
    </citation>
    <scope>NUCLEOTIDE SEQUENCE</scope>
    <source>
        <strain evidence="20">BX22</strain>
    </source>
</reference>
<comment type="similarity">
    <text evidence="2">In the C-terminal section; belongs to the transpeptidase family.</text>
</comment>
<comment type="catalytic activity">
    <reaction evidence="15">
        <text>Preferential cleavage: (Ac)2-L-Lys-D-Ala-|-D-Ala. Also transpeptidation of peptidyl-alanyl moieties that are N-acyl substituents of D-alanine.</text>
        <dbReference type="EC" id="3.4.16.4"/>
    </reaction>
</comment>
<evidence type="ECO:0000256" key="8">
    <source>
        <dbReference type="ARBA" id="ARBA00022679"/>
    </source>
</evidence>
<evidence type="ECO:0000256" key="5">
    <source>
        <dbReference type="ARBA" id="ARBA00022645"/>
    </source>
</evidence>
<dbReference type="GO" id="GO:0008360">
    <property type="term" value="P:regulation of cell shape"/>
    <property type="evidence" value="ECO:0007669"/>
    <property type="project" value="UniProtKB-KW"/>
</dbReference>
<dbReference type="InterPro" id="IPR023346">
    <property type="entry name" value="Lysozyme-like_dom_sf"/>
</dbReference>
<evidence type="ECO:0000256" key="13">
    <source>
        <dbReference type="ARBA" id="ARBA00023268"/>
    </source>
</evidence>
<evidence type="ECO:0000256" key="17">
    <source>
        <dbReference type="SAM" id="Phobius"/>
    </source>
</evidence>
<keyword evidence="9" id="KW-0378">Hydrolase</keyword>
<dbReference type="GO" id="GO:0008955">
    <property type="term" value="F:peptidoglycan glycosyltransferase activity"/>
    <property type="evidence" value="ECO:0007669"/>
    <property type="project" value="UniProtKB-EC"/>
</dbReference>
<evidence type="ECO:0000256" key="15">
    <source>
        <dbReference type="ARBA" id="ARBA00034000"/>
    </source>
</evidence>
<dbReference type="GO" id="GO:0008658">
    <property type="term" value="F:penicillin binding"/>
    <property type="evidence" value="ECO:0007669"/>
    <property type="project" value="InterPro"/>
</dbReference>
<keyword evidence="17" id="KW-1133">Transmembrane helix</keyword>
<keyword evidence="12 17" id="KW-0472">Membrane</keyword>
<evidence type="ECO:0000256" key="16">
    <source>
        <dbReference type="ARBA" id="ARBA00049902"/>
    </source>
</evidence>
<keyword evidence="13" id="KW-0511">Multifunctional enzyme</keyword>
<evidence type="ECO:0000259" key="19">
    <source>
        <dbReference type="Pfam" id="PF00912"/>
    </source>
</evidence>
<evidence type="ECO:0000256" key="1">
    <source>
        <dbReference type="ARBA" id="ARBA00004236"/>
    </source>
</evidence>
<evidence type="ECO:0000313" key="21">
    <source>
        <dbReference type="Proteomes" id="UP000637359"/>
    </source>
</evidence>
<dbReference type="Gene3D" id="1.10.3810.10">
    <property type="entry name" value="Biosynthetic peptidoglycan transglycosylase-like"/>
    <property type="match status" value="1"/>
</dbReference>
<keyword evidence="14" id="KW-0961">Cell wall biogenesis/degradation</keyword>
<dbReference type="AlphaFoldDB" id="A0A923L335"/>
<dbReference type="GO" id="GO:0009252">
    <property type="term" value="P:peptidoglycan biosynthetic process"/>
    <property type="evidence" value="ECO:0007669"/>
    <property type="project" value="UniProtKB-KW"/>
</dbReference>
<dbReference type="InterPro" id="IPR036950">
    <property type="entry name" value="PBP_transglycosylase"/>
</dbReference>
<evidence type="ECO:0000256" key="10">
    <source>
        <dbReference type="ARBA" id="ARBA00022960"/>
    </source>
</evidence>
<comment type="caution">
    <text evidence="20">The sequence shown here is derived from an EMBL/GenBank/DDBJ whole genome shotgun (WGS) entry which is preliminary data.</text>
</comment>
<keyword evidence="5" id="KW-0121">Carboxypeptidase</keyword>
<keyword evidence="21" id="KW-1185">Reference proteome</keyword>
<gene>
    <name evidence="20" type="ORF">H8S33_02050</name>
</gene>
<dbReference type="Proteomes" id="UP000637359">
    <property type="component" value="Unassembled WGS sequence"/>
</dbReference>
<feature type="domain" description="Penicillin-binding protein transpeptidase" evidence="18">
    <location>
        <begin position="324"/>
        <end position="563"/>
    </location>
</feature>
<dbReference type="GO" id="GO:0071555">
    <property type="term" value="P:cell wall organization"/>
    <property type="evidence" value="ECO:0007669"/>
    <property type="project" value="UniProtKB-KW"/>
</dbReference>
<evidence type="ECO:0000256" key="4">
    <source>
        <dbReference type="ARBA" id="ARBA00022475"/>
    </source>
</evidence>
<sequence length="680" mass="76709">MKKNFLAKKLRRIVLKMTIGITLFFVSGILLLYLIAFLLGPPSLLNDQRTIYYSANGEMIGEEHGVENRYWVDLENISPNLINATLMIEDQRFYKHNGFDIKRILGAILKDIKTMSLKEGASTLTQQYARNLYLSHEKTWTRKLKEAFYTLRLEMFYSKEKILEGYLNTVYYGHGAYGIEAASHYFFNKEASDLTIAEAAMLAGIPKGPTYYSPQNDLERATNRQQQILAIMQQKDIISEEEYFSAKSEQLVFTDPSERKQLSIGPYFQDTVLTEAAVLLDIDHESVRSGGYQIYTTLDIALQKHLEESIVQTIQDSSKLEVGGVVVDPHNGAIRALVGGRSYEKSPFNRAIQAKRMPGSTFKPFLYYAALEHGYTATTMLMSKPTTFEIDDGQVYQPSNFNGYYANEPITLAQALALSDNIYAVKTNMYLGVETLVETARKFGITSKLPSVPSLALGTATVSVEEMVSGYAMLANGGYSIDSHTIEKIVDREGRTVYKRDESRKKPVLDPQKAFILTQLMTGTFDESLNGYMSVTGSSIVDNLTRTYAGKTGSTDSDSWMIGFSPSLVAGIWTGYDDNRSITSVPERSYSKEIWSTFMEQAHQDIPEEHFEAPDGLVAVPVDPTTGLRATPHCPTSTVMFFEKGTEPEFYCNEHFYGDEIEQDDKEKGLFRRWFEVFFD</sequence>
<dbReference type="NCBIfam" id="TIGR02074">
    <property type="entry name" value="PBP_1a_fam"/>
    <property type="match status" value="1"/>
</dbReference>
<comment type="catalytic activity">
    <reaction evidence="16">
        <text>[GlcNAc-(1-&gt;4)-Mur2Ac(oyl-L-Ala-gamma-D-Glu-L-Lys-D-Ala-D-Ala)](n)-di-trans,octa-cis-undecaprenyl diphosphate + beta-D-GlcNAc-(1-&gt;4)-Mur2Ac(oyl-L-Ala-gamma-D-Glu-L-Lys-D-Ala-D-Ala)-di-trans,octa-cis-undecaprenyl diphosphate = [GlcNAc-(1-&gt;4)-Mur2Ac(oyl-L-Ala-gamma-D-Glu-L-Lys-D-Ala-D-Ala)](n+1)-di-trans,octa-cis-undecaprenyl diphosphate + di-trans,octa-cis-undecaprenyl diphosphate + H(+)</text>
        <dbReference type="Rhea" id="RHEA:23708"/>
        <dbReference type="Rhea" id="RHEA-COMP:9602"/>
        <dbReference type="Rhea" id="RHEA-COMP:9603"/>
        <dbReference type="ChEBI" id="CHEBI:15378"/>
        <dbReference type="ChEBI" id="CHEBI:58405"/>
        <dbReference type="ChEBI" id="CHEBI:60033"/>
        <dbReference type="ChEBI" id="CHEBI:78435"/>
        <dbReference type="EC" id="2.4.99.28"/>
    </reaction>
</comment>
<evidence type="ECO:0000256" key="9">
    <source>
        <dbReference type="ARBA" id="ARBA00022801"/>
    </source>
</evidence>
<protein>
    <submittedName>
        <fullName evidence="20">Penicillin-binding protein</fullName>
    </submittedName>
</protein>
<keyword evidence="4" id="KW-1003">Cell membrane</keyword>
<dbReference type="GO" id="GO:0030288">
    <property type="term" value="C:outer membrane-bounded periplasmic space"/>
    <property type="evidence" value="ECO:0007669"/>
    <property type="project" value="TreeGrafter"/>
</dbReference>
<dbReference type="InterPro" id="IPR050396">
    <property type="entry name" value="Glycosyltr_51/Transpeptidase"/>
</dbReference>
<evidence type="ECO:0000313" key="20">
    <source>
        <dbReference type="EMBL" id="MBC5635598.1"/>
    </source>
</evidence>
<evidence type="ECO:0000256" key="6">
    <source>
        <dbReference type="ARBA" id="ARBA00022670"/>
    </source>
</evidence>
<dbReference type="PANTHER" id="PTHR32282:SF11">
    <property type="entry name" value="PENICILLIN-BINDING PROTEIN 1B"/>
    <property type="match status" value="1"/>
</dbReference>
<dbReference type="SUPFAM" id="SSF56601">
    <property type="entry name" value="beta-lactamase/transpeptidase-like"/>
    <property type="match status" value="1"/>
</dbReference>
<dbReference type="FunFam" id="1.10.3810.10:FF:000001">
    <property type="entry name" value="Penicillin-binding protein 1A"/>
    <property type="match status" value="1"/>
</dbReference>
<dbReference type="GO" id="GO:0009002">
    <property type="term" value="F:serine-type D-Ala-D-Ala carboxypeptidase activity"/>
    <property type="evidence" value="ECO:0007669"/>
    <property type="project" value="UniProtKB-EC"/>
</dbReference>
<dbReference type="SUPFAM" id="SSF53955">
    <property type="entry name" value="Lysozyme-like"/>
    <property type="match status" value="1"/>
</dbReference>
<dbReference type="GO" id="GO:0005886">
    <property type="term" value="C:plasma membrane"/>
    <property type="evidence" value="ECO:0007669"/>
    <property type="project" value="UniProtKB-SubCell"/>
</dbReference>
<feature type="transmembrane region" description="Helical" evidence="17">
    <location>
        <begin position="21"/>
        <end position="40"/>
    </location>
</feature>
<evidence type="ECO:0000256" key="7">
    <source>
        <dbReference type="ARBA" id="ARBA00022676"/>
    </source>
</evidence>
<evidence type="ECO:0000256" key="11">
    <source>
        <dbReference type="ARBA" id="ARBA00022984"/>
    </source>
</evidence>